<accession>A0ABV7JMF7</accession>
<dbReference type="Pfam" id="PF04773">
    <property type="entry name" value="FecR"/>
    <property type="match status" value="1"/>
</dbReference>
<dbReference type="PANTHER" id="PTHR30273">
    <property type="entry name" value="PERIPLASMIC SIGNAL SENSOR AND SIGMA FACTOR ACTIVATOR FECR-RELATED"/>
    <property type="match status" value="1"/>
</dbReference>
<dbReference type="InterPro" id="IPR006860">
    <property type="entry name" value="FecR"/>
</dbReference>
<protein>
    <submittedName>
        <fullName evidence="4">FecR family protein</fullName>
    </submittedName>
</protein>
<name>A0ABV7JMF7_9SPHI</name>
<feature type="transmembrane region" description="Helical" evidence="1">
    <location>
        <begin position="88"/>
        <end position="107"/>
    </location>
</feature>
<dbReference type="Proteomes" id="UP001595526">
    <property type="component" value="Unassembled WGS sequence"/>
</dbReference>
<feature type="domain" description="Protein FecR C-terminal" evidence="3">
    <location>
        <begin position="332"/>
        <end position="392"/>
    </location>
</feature>
<evidence type="ECO:0000259" key="2">
    <source>
        <dbReference type="Pfam" id="PF04773"/>
    </source>
</evidence>
<sequence length="418" mass="46213">MDRANQLVELFRKFLADDYTVAEFRQLQDYFSTDGHAELIKQLIRQAMREEADDVKDQEVDLLLEQVDARLSYKLFTTSSHSSPKRHWLLYAAAVVLIALLGVWAYMGDYLHLGSTENGQQFTQADVAPGTNRATLTLANGTIVALNEAQHGIVIGEELVYTDGSKVLAEGQSQTGGQVQLLSLSTPNGGTYQLTLQDSTTVWLNSSSTLSYPSHFDEGERVVHLTGEAYFAVNPQHGQTVRSQTTAPSIPFKVVTNGQTIHVLGTEFNVSAYPGKRQVTTTLVEGTVEIAAENTAATKRLAPGQQAIVQEGNVHVSDIDVRPFVSWKNGVFYFDRTPLADAMDALSRWYDVEVSYEGSIPRTHFYGEISRSKPLSEVLMVLKEGGVNFRIEPVEGRSKLIVSETDTKNKTNKKGGYR</sequence>
<proteinExistence type="predicted"/>
<keyword evidence="5" id="KW-1185">Reference proteome</keyword>
<dbReference type="InterPro" id="IPR012373">
    <property type="entry name" value="Ferrdict_sens_TM"/>
</dbReference>
<organism evidence="4 5">
    <name type="scientific">Parapedobacter deserti</name>
    <dbReference type="NCBI Taxonomy" id="1912957"/>
    <lineage>
        <taxon>Bacteria</taxon>
        <taxon>Pseudomonadati</taxon>
        <taxon>Bacteroidota</taxon>
        <taxon>Sphingobacteriia</taxon>
        <taxon>Sphingobacteriales</taxon>
        <taxon>Sphingobacteriaceae</taxon>
        <taxon>Parapedobacter</taxon>
    </lineage>
</organism>
<dbReference type="Pfam" id="PF16344">
    <property type="entry name" value="FecR_C"/>
    <property type="match status" value="1"/>
</dbReference>
<feature type="domain" description="FecR protein" evidence="2">
    <location>
        <begin position="184"/>
        <end position="289"/>
    </location>
</feature>
<evidence type="ECO:0000256" key="1">
    <source>
        <dbReference type="SAM" id="Phobius"/>
    </source>
</evidence>
<dbReference type="Gene3D" id="3.55.50.30">
    <property type="match status" value="1"/>
</dbReference>
<dbReference type="InterPro" id="IPR032508">
    <property type="entry name" value="FecR_C"/>
</dbReference>
<evidence type="ECO:0000259" key="3">
    <source>
        <dbReference type="Pfam" id="PF16344"/>
    </source>
</evidence>
<keyword evidence="1" id="KW-1133">Transmembrane helix</keyword>
<gene>
    <name evidence="4" type="ORF">ACFOET_11700</name>
</gene>
<keyword evidence="1" id="KW-0812">Transmembrane</keyword>
<evidence type="ECO:0000313" key="5">
    <source>
        <dbReference type="Proteomes" id="UP001595526"/>
    </source>
</evidence>
<evidence type="ECO:0000313" key="4">
    <source>
        <dbReference type="EMBL" id="MFC3198277.1"/>
    </source>
</evidence>
<dbReference type="PANTHER" id="PTHR30273:SF2">
    <property type="entry name" value="PROTEIN FECR"/>
    <property type="match status" value="1"/>
</dbReference>
<dbReference type="Gene3D" id="2.60.120.1440">
    <property type="match status" value="1"/>
</dbReference>
<keyword evidence="1" id="KW-0472">Membrane</keyword>
<reference evidence="5" key="1">
    <citation type="journal article" date="2019" name="Int. J. Syst. Evol. Microbiol.">
        <title>The Global Catalogue of Microorganisms (GCM) 10K type strain sequencing project: providing services to taxonomists for standard genome sequencing and annotation.</title>
        <authorList>
            <consortium name="The Broad Institute Genomics Platform"/>
            <consortium name="The Broad Institute Genome Sequencing Center for Infectious Disease"/>
            <person name="Wu L."/>
            <person name="Ma J."/>
        </authorList>
    </citation>
    <scope>NUCLEOTIDE SEQUENCE [LARGE SCALE GENOMIC DNA]</scope>
    <source>
        <strain evidence="5">KCTC 52416</strain>
    </source>
</reference>
<dbReference type="RefSeq" id="WP_379022779.1">
    <property type="nucleotide sequence ID" value="NZ_JBHRTA010000036.1"/>
</dbReference>
<dbReference type="EMBL" id="JBHRTA010000036">
    <property type="protein sequence ID" value="MFC3198277.1"/>
    <property type="molecule type" value="Genomic_DNA"/>
</dbReference>
<comment type="caution">
    <text evidence="4">The sequence shown here is derived from an EMBL/GenBank/DDBJ whole genome shotgun (WGS) entry which is preliminary data.</text>
</comment>